<dbReference type="RefSeq" id="WP_146448288.1">
    <property type="nucleotide sequence ID" value="NZ_SJPS01000001.1"/>
</dbReference>
<evidence type="ECO:0000256" key="1">
    <source>
        <dbReference type="SAM" id="Phobius"/>
    </source>
</evidence>
<dbReference type="EMBL" id="SJPS01000001">
    <property type="protein sequence ID" value="TWU30238.1"/>
    <property type="molecule type" value="Genomic_DNA"/>
</dbReference>
<feature type="transmembrane region" description="Helical" evidence="1">
    <location>
        <begin position="197"/>
        <end position="216"/>
    </location>
</feature>
<evidence type="ECO:0000313" key="3">
    <source>
        <dbReference type="Proteomes" id="UP000318437"/>
    </source>
</evidence>
<dbReference type="Proteomes" id="UP000318437">
    <property type="component" value="Unassembled WGS sequence"/>
</dbReference>
<feature type="transmembrane region" description="Helical" evidence="1">
    <location>
        <begin position="223"/>
        <end position="241"/>
    </location>
</feature>
<protein>
    <submittedName>
        <fullName evidence="2">Uncharacterized protein</fullName>
    </submittedName>
</protein>
<name>A0A5C6D0J6_9BACT</name>
<keyword evidence="1" id="KW-0812">Transmembrane</keyword>
<gene>
    <name evidence="2" type="ORF">Pla144_10240</name>
</gene>
<dbReference type="OrthoDB" id="9829440at2"/>
<feature type="transmembrane region" description="Helical" evidence="1">
    <location>
        <begin position="141"/>
        <end position="160"/>
    </location>
</feature>
<keyword evidence="1" id="KW-0472">Membrane</keyword>
<feature type="transmembrane region" description="Helical" evidence="1">
    <location>
        <begin position="276"/>
        <end position="294"/>
    </location>
</feature>
<keyword evidence="1" id="KW-1133">Transmembrane helix</keyword>
<feature type="transmembrane region" description="Helical" evidence="1">
    <location>
        <begin position="247"/>
        <end position="264"/>
    </location>
</feature>
<dbReference type="AlphaFoldDB" id="A0A5C6D0J6"/>
<proteinExistence type="predicted"/>
<feature type="transmembrane region" description="Helical" evidence="1">
    <location>
        <begin position="38"/>
        <end position="62"/>
    </location>
</feature>
<sequence length="307" mass="32587">MITLYDLLLGGVLPGVMAMLTLSGVWKLTHNGASSWRTAVVVGFLVGMWALDAQAIGVLSAIAKSLRIQEAKDFLALVVILGVFPDAIAVYGKQGRVTAWLLRVALCVFLPWRLLTGSVYLPNATAVPNPFDTGAWSTFKAICWLGGIAAMLTSLWGLFLAARDHAPRVRSILTAMVALAAAITLALSGSITYGQLMGVLVATLTGCAIASIYWKLERGPDAAAGPILMAFGGVLILAHFFAELKMLYALPLVLAFTLAGGWFFPGKRWSNPLRCAVCLILIAVVVILAGIDFAEAQNNPYAGYSGM</sequence>
<comment type="caution">
    <text evidence="2">The sequence shown here is derived from an EMBL/GenBank/DDBJ whole genome shotgun (WGS) entry which is preliminary data.</text>
</comment>
<keyword evidence="3" id="KW-1185">Reference proteome</keyword>
<feature type="transmembrane region" description="Helical" evidence="1">
    <location>
        <begin position="6"/>
        <end position="26"/>
    </location>
</feature>
<accession>A0A5C6D0J6</accession>
<evidence type="ECO:0000313" key="2">
    <source>
        <dbReference type="EMBL" id="TWU30238.1"/>
    </source>
</evidence>
<feature type="transmembrane region" description="Helical" evidence="1">
    <location>
        <begin position="99"/>
        <end position="121"/>
    </location>
</feature>
<feature type="transmembrane region" description="Helical" evidence="1">
    <location>
        <begin position="74"/>
        <end position="92"/>
    </location>
</feature>
<reference evidence="2 3" key="1">
    <citation type="submission" date="2019-02" db="EMBL/GenBank/DDBJ databases">
        <title>Deep-cultivation of Planctomycetes and their phenomic and genomic characterization uncovers novel biology.</title>
        <authorList>
            <person name="Wiegand S."/>
            <person name="Jogler M."/>
            <person name="Boedeker C."/>
            <person name="Pinto D."/>
            <person name="Vollmers J."/>
            <person name="Rivas-Marin E."/>
            <person name="Kohn T."/>
            <person name="Peeters S.H."/>
            <person name="Heuer A."/>
            <person name="Rast P."/>
            <person name="Oberbeckmann S."/>
            <person name="Bunk B."/>
            <person name="Jeske O."/>
            <person name="Meyerdierks A."/>
            <person name="Storesund J.E."/>
            <person name="Kallscheuer N."/>
            <person name="Luecker S."/>
            <person name="Lage O.M."/>
            <person name="Pohl T."/>
            <person name="Merkel B.J."/>
            <person name="Hornburger P."/>
            <person name="Mueller R.-W."/>
            <person name="Bruemmer F."/>
            <person name="Labrenz M."/>
            <person name="Spormann A.M."/>
            <person name="Op Den Camp H."/>
            <person name="Overmann J."/>
            <person name="Amann R."/>
            <person name="Jetten M.S.M."/>
            <person name="Mascher T."/>
            <person name="Medema M.H."/>
            <person name="Devos D.P."/>
            <person name="Kaster A.-K."/>
            <person name="Ovreas L."/>
            <person name="Rohde M."/>
            <person name="Galperin M.Y."/>
            <person name="Jogler C."/>
        </authorList>
    </citation>
    <scope>NUCLEOTIDE SEQUENCE [LARGE SCALE GENOMIC DNA]</scope>
    <source>
        <strain evidence="2 3">Pla144</strain>
    </source>
</reference>
<organism evidence="2 3">
    <name type="scientific">Bythopirellula polymerisocia</name>
    <dbReference type="NCBI Taxonomy" id="2528003"/>
    <lineage>
        <taxon>Bacteria</taxon>
        <taxon>Pseudomonadati</taxon>
        <taxon>Planctomycetota</taxon>
        <taxon>Planctomycetia</taxon>
        <taxon>Pirellulales</taxon>
        <taxon>Lacipirellulaceae</taxon>
        <taxon>Bythopirellula</taxon>
    </lineage>
</organism>
<feature type="transmembrane region" description="Helical" evidence="1">
    <location>
        <begin position="172"/>
        <end position="191"/>
    </location>
</feature>